<organism evidence="5 6">
    <name type="scientific">Mesorhizobium sangaii</name>
    <dbReference type="NCBI Taxonomy" id="505389"/>
    <lineage>
        <taxon>Bacteria</taxon>
        <taxon>Pseudomonadati</taxon>
        <taxon>Pseudomonadota</taxon>
        <taxon>Alphaproteobacteria</taxon>
        <taxon>Hyphomicrobiales</taxon>
        <taxon>Phyllobacteriaceae</taxon>
        <taxon>Mesorhizobium</taxon>
    </lineage>
</organism>
<gene>
    <name evidence="5" type="ORF">HNQ71_001584</name>
</gene>
<comment type="subcellular location">
    <subcellularLocation>
        <location evidence="1">Periplasm</location>
    </subcellularLocation>
</comment>
<proteinExistence type="inferred from homology"/>
<evidence type="ECO:0000313" key="6">
    <source>
        <dbReference type="Proteomes" id="UP000556329"/>
    </source>
</evidence>
<feature type="signal peptide" evidence="4">
    <location>
        <begin position="1"/>
        <end position="26"/>
    </location>
</feature>
<name>A0A841PDM2_9HYPH</name>
<evidence type="ECO:0000256" key="3">
    <source>
        <dbReference type="ARBA" id="ARBA00022764"/>
    </source>
</evidence>
<evidence type="ECO:0000256" key="1">
    <source>
        <dbReference type="ARBA" id="ARBA00004418"/>
    </source>
</evidence>
<dbReference type="SUPFAM" id="SSF53850">
    <property type="entry name" value="Periplasmic binding protein-like II"/>
    <property type="match status" value="1"/>
</dbReference>
<reference evidence="5 6" key="1">
    <citation type="submission" date="2020-08" db="EMBL/GenBank/DDBJ databases">
        <title>Genomic Encyclopedia of Type Strains, Phase IV (KMG-IV): sequencing the most valuable type-strain genomes for metagenomic binning, comparative biology and taxonomic classification.</title>
        <authorList>
            <person name="Goeker M."/>
        </authorList>
    </citation>
    <scope>NUCLEOTIDE SEQUENCE [LARGE SCALE GENOMIC DNA]</scope>
    <source>
        <strain evidence="5 6">DSM 100039</strain>
    </source>
</reference>
<comment type="caution">
    <text evidence="5">The sequence shown here is derived from an EMBL/GenBank/DDBJ whole genome shotgun (WGS) entry which is preliminary data.</text>
</comment>
<dbReference type="Gene3D" id="3.40.190.10">
    <property type="entry name" value="Periplasmic binding protein-like II"/>
    <property type="match status" value="2"/>
</dbReference>
<dbReference type="InterPro" id="IPR006059">
    <property type="entry name" value="SBP"/>
</dbReference>
<evidence type="ECO:0000256" key="4">
    <source>
        <dbReference type="SAM" id="SignalP"/>
    </source>
</evidence>
<dbReference type="Pfam" id="PF01547">
    <property type="entry name" value="SBP_bac_1"/>
    <property type="match status" value="1"/>
</dbReference>
<dbReference type="PANTHER" id="PTHR43649:SF14">
    <property type="entry name" value="BLR3389 PROTEIN"/>
    <property type="match status" value="1"/>
</dbReference>
<evidence type="ECO:0000313" key="5">
    <source>
        <dbReference type="EMBL" id="MBB6408940.1"/>
    </source>
</evidence>
<dbReference type="GO" id="GO:0042597">
    <property type="term" value="C:periplasmic space"/>
    <property type="evidence" value="ECO:0007669"/>
    <property type="project" value="UniProtKB-SubCell"/>
</dbReference>
<keyword evidence="3" id="KW-0574">Periplasm</keyword>
<keyword evidence="4" id="KW-0732">Signal</keyword>
<dbReference type="InterPro" id="IPR050490">
    <property type="entry name" value="Bact_solute-bd_prot1"/>
</dbReference>
<feature type="chain" id="PRO_5032682928" evidence="4">
    <location>
        <begin position="27"/>
        <end position="422"/>
    </location>
</feature>
<dbReference type="AlphaFoldDB" id="A0A841PDM2"/>
<comment type="similarity">
    <text evidence="2">Belongs to the bacterial solute-binding protein 1 family.</text>
</comment>
<dbReference type="EMBL" id="JACHEF010000001">
    <property type="protein sequence ID" value="MBB6408940.1"/>
    <property type="molecule type" value="Genomic_DNA"/>
</dbReference>
<dbReference type="Proteomes" id="UP000556329">
    <property type="component" value="Unassembled WGS sequence"/>
</dbReference>
<dbReference type="RefSeq" id="WP_184871922.1">
    <property type="nucleotide sequence ID" value="NZ_JACHEF010000001.1"/>
</dbReference>
<protein>
    <submittedName>
        <fullName evidence="5">Raffinose/stachyose/melibiose transport system substrate-binding protein</fullName>
    </submittedName>
</protein>
<dbReference type="PANTHER" id="PTHR43649">
    <property type="entry name" value="ARABINOSE-BINDING PROTEIN-RELATED"/>
    <property type="match status" value="1"/>
</dbReference>
<sequence>MKRFSGLPMLGAASLLATLFASTAFADVTVHVLRPEVPNTEKAYHQKMVADFEKSHPGVDIAFEYIANEAYKQKLTTLLQSDQKPDLIFSWAGGVLTQQAKAGVLQDISASVTSDWSASIANAGLSAFTVDGKVYGMPVNASDVVFWTNLDLAKKAGVDPESIKTWDDFLTAVKKAQAAGITPIMVGGKDKWPLHFYYGYLWVREAGKDGMAAAMGGEGDGFASASFVKAGEDFKKLVDLQPFEPGFMDTTFEQATGQFGDGKALFHLMGDWEYGTEKQNSVSGKGIPDDKLGTISFPAVAGGAGEATDTFGGINGYAVIAGAPPEAVEFLKYMTDAENQKLAGAQGLFIPIAKGVEGSIANPFFRKMSEALAVSKFHQIFLDQALGSDVGATVTDVAADLAQGVVTPEAAAKTVQDAWSMR</sequence>
<evidence type="ECO:0000256" key="2">
    <source>
        <dbReference type="ARBA" id="ARBA00008520"/>
    </source>
</evidence>
<accession>A0A841PDM2</accession>
<keyword evidence="6" id="KW-1185">Reference proteome</keyword>